<evidence type="ECO:0000313" key="2">
    <source>
        <dbReference type="EMBL" id="MCY7008913.1"/>
    </source>
</evidence>
<evidence type="ECO:0000256" key="1">
    <source>
        <dbReference type="SAM" id="Phobius"/>
    </source>
</evidence>
<protein>
    <submittedName>
        <fullName evidence="2">Uncharacterized protein</fullName>
    </submittedName>
</protein>
<name>A0ABT4DLQ6_FUSSI</name>
<feature type="transmembrane region" description="Helical" evidence="1">
    <location>
        <begin position="22"/>
        <end position="41"/>
    </location>
</feature>
<keyword evidence="1" id="KW-0812">Transmembrane</keyword>
<dbReference type="Proteomes" id="UP001062738">
    <property type="component" value="Unassembled WGS sequence"/>
</dbReference>
<gene>
    <name evidence="2" type="ORF">OCK72_09775</name>
</gene>
<comment type="caution">
    <text evidence="2">The sequence shown here is derived from an EMBL/GenBank/DDBJ whole genome shotgun (WGS) entry which is preliminary data.</text>
</comment>
<sequence length="299" mass="36272">MEIRITKTEKYLKVEKIAKKELILRIIIFFLIILYFFIHSYRKYGKITIGFALFISPVVVSFYLAFIIKYPYEVLLIKNRKIIRYVSLFYRYLRWCKIFNFLKTYNIDDLENIYFKNTTEIFVNKIIKRNESPYHKIHLRFKDKSYDGFGVKLKDKDAKDIVLIINKFLEKYKKEAKIKRFTLVEKENLIEKYNSPIDRRYNYILNKIIDEEVLFIAKKDNNYIINGDSEAIKDLEVFKNINFEEIDFYVFYVNYLSKKEYEDKKVLVGYNGVDGKEVTMSKFKEDINEIRDSRSTFKK</sequence>
<dbReference type="EMBL" id="JAOXXL010000034">
    <property type="protein sequence ID" value="MCY7008913.1"/>
    <property type="molecule type" value="Genomic_DNA"/>
</dbReference>
<accession>A0ABT4DLQ6</accession>
<keyword evidence="1" id="KW-1133">Transmembrane helix</keyword>
<keyword evidence="3" id="KW-1185">Reference proteome</keyword>
<feature type="transmembrane region" description="Helical" evidence="1">
    <location>
        <begin position="47"/>
        <end position="68"/>
    </location>
</feature>
<reference evidence="2" key="1">
    <citation type="submission" date="2022-09" db="EMBL/GenBank/DDBJ databases">
        <authorList>
            <person name="Zoaiter M."/>
        </authorList>
    </citation>
    <scope>NUCLEOTIDE SEQUENCE</scope>
    <source>
        <strain evidence="2">DSM 19848</strain>
    </source>
</reference>
<keyword evidence="1" id="KW-0472">Membrane</keyword>
<dbReference type="RefSeq" id="WP_265152663.1">
    <property type="nucleotide sequence ID" value="NZ_JAOXXL010000034.1"/>
</dbReference>
<evidence type="ECO:0000313" key="3">
    <source>
        <dbReference type="Proteomes" id="UP001062738"/>
    </source>
</evidence>
<organism evidence="2 3">
    <name type="scientific">Fusobacterium simiae</name>
    <dbReference type="NCBI Taxonomy" id="855"/>
    <lineage>
        <taxon>Bacteria</taxon>
        <taxon>Fusobacteriati</taxon>
        <taxon>Fusobacteriota</taxon>
        <taxon>Fusobacteriia</taxon>
        <taxon>Fusobacteriales</taxon>
        <taxon>Fusobacteriaceae</taxon>
        <taxon>Fusobacterium</taxon>
    </lineage>
</organism>
<proteinExistence type="predicted"/>